<evidence type="ECO:0000256" key="1">
    <source>
        <dbReference type="ARBA" id="ARBA00008164"/>
    </source>
</evidence>
<dbReference type="InterPro" id="IPR036013">
    <property type="entry name" value="Band_7/SPFH_dom_sf"/>
</dbReference>
<keyword evidence="2" id="KW-0812">Transmembrane</keyword>
<dbReference type="PANTHER" id="PTHR10264:SF19">
    <property type="entry name" value="AT06885P-RELATED"/>
    <property type="match status" value="1"/>
</dbReference>
<dbReference type="InterPro" id="IPR043202">
    <property type="entry name" value="Band-7_stomatin-like"/>
</dbReference>
<comment type="caution">
    <text evidence="4">The sequence shown here is derived from an EMBL/GenBank/DDBJ whole genome shotgun (WGS) entry which is preliminary data.</text>
</comment>
<protein>
    <recommendedName>
        <fullName evidence="3">Band 7 domain-containing protein</fullName>
    </recommendedName>
</protein>
<dbReference type="FunFam" id="3.30.479.30:FF:000004">
    <property type="entry name" value="Putative membrane protease family, stomatin"/>
    <property type="match status" value="1"/>
</dbReference>
<dbReference type="EMBL" id="CAXLJL010000101">
    <property type="protein sequence ID" value="CAL5131693.1"/>
    <property type="molecule type" value="Genomic_DNA"/>
</dbReference>
<feature type="domain" description="Band 7" evidence="3">
    <location>
        <begin position="52"/>
        <end position="214"/>
    </location>
</feature>
<dbReference type="SMART" id="SM00244">
    <property type="entry name" value="PHB"/>
    <property type="match status" value="1"/>
</dbReference>
<dbReference type="Gene3D" id="6.10.250.2090">
    <property type="match status" value="1"/>
</dbReference>
<keyword evidence="2" id="KW-0472">Membrane</keyword>
<evidence type="ECO:0000313" key="4">
    <source>
        <dbReference type="EMBL" id="CAL5131693.1"/>
    </source>
</evidence>
<evidence type="ECO:0000256" key="2">
    <source>
        <dbReference type="SAM" id="Phobius"/>
    </source>
</evidence>
<evidence type="ECO:0000259" key="3">
    <source>
        <dbReference type="SMART" id="SM00244"/>
    </source>
</evidence>
<comment type="similarity">
    <text evidence="1">Belongs to the band 7/mec-2 family.</text>
</comment>
<dbReference type="Pfam" id="PF01145">
    <property type="entry name" value="Band_7"/>
    <property type="match status" value="1"/>
</dbReference>
<organism evidence="4 5">
    <name type="scientific">Calicophoron daubneyi</name>
    <name type="common">Rumen fluke</name>
    <name type="synonym">Paramphistomum daubneyi</name>
    <dbReference type="NCBI Taxonomy" id="300641"/>
    <lineage>
        <taxon>Eukaryota</taxon>
        <taxon>Metazoa</taxon>
        <taxon>Spiralia</taxon>
        <taxon>Lophotrochozoa</taxon>
        <taxon>Platyhelminthes</taxon>
        <taxon>Trematoda</taxon>
        <taxon>Digenea</taxon>
        <taxon>Plagiorchiida</taxon>
        <taxon>Pronocephalata</taxon>
        <taxon>Paramphistomoidea</taxon>
        <taxon>Paramphistomidae</taxon>
        <taxon>Calicophoron</taxon>
    </lineage>
</organism>
<dbReference type="SUPFAM" id="SSF117892">
    <property type="entry name" value="Band 7/SPFH domain"/>
    <property type="match status" value="1"/>
</dbReference>
<name>A0AAV2T2L5_CALDB</name>
<feature type="transmembrane region" description="Helical" evidence="2">
    <location>
        <begin position="32"/>
        <end position="57"/>
    </location>
</feature>
<gene>
    <name evidence="4" type="ORF">CDAUBV1_LOCUS4202</name>
</gene>
<dbReference type="AlphaFoldDB" id="A0AAV2T2L5"/>
<keyword evidence="2" id="KW-1133">Transmembrane helix</keyword>
<evidence type="ECO:0000313" key="5">
    <source>
        <dbReference type="Proteomes" id="UP001497525"/>
    </source>
</evidence>
<dbReference type="InterPro" id="IPR001972">
    <property type="entry name" value="Stomatin_HflK_fam"/>
</dbReference>
<proteinExistence type="inferred from homology"/>
<dbReference type="InterPro" id="IPR001107">
    <property type="entry name" value="Band_7"/>
</dbReference>
<dbReference type="Gene3D" id="3.30.479.30">
    <property type="entry name" value="Band 7 domain"/>
    <property type="match status" value="1"/>
</dbReference>
<sequence>MSEDIEQLPRLKGRKESGEQIFDSGGQGFCGVLLIIIAVIFYICLLPITIFFSFRIIEPYERGLKLRLGKIVKSGKDLVYGAGIRFVLPGVDKIVKIDMRTTTVSIPPQDILTSDSVTVSVDAVVYMRVIEPAVAVLRVQNWKYSAELLAVSTLRSVLGGTQLTELLQNRDELDSKLRCLLDEITKQWGVRVERVEIKDVSLPQEMQRSMAAEAQAVRAANAKVIAAKGEYDSAEMLQEAARKMASSPGAMQLRYLQTLTSIAMEHNSTIIFPIPLELFRGHVVQQPTTDGYSRAM</sequence>
<dbReference type="PANTHER" id="PTHR10264">
    <property type="entry name" value="BAND 7 PROTEIN-RELATED"/>
    <property type="match status" value="1"/>
</dbReference>
<dbReference type="Proteomes" id="UP001497525">
    <property type="component" value="Unassembled WGS sequence"/>
</dbReference>
<dbReference type="PRINTS" id="PR00721">
    <property type="entry name" value="STOMATIN"/>
</dbReference>
<dbReference type="GO" id="GO:0009898">
    <property type="term" value="C:cytoplasmic side of plasma membrane"/>
    <property type="evidence" value="ECO:0007669"/>
    <property type="project" value="UniProtKB-ARBA"/>
</dbReference>
<accession>A0AAV2T2L5</accession>
<reference evidence="4" key="1">
    <citation type="submission" date="2024-06" db="EMBL/GenBank/DDBJ databases">
        <authorList>
            <person name="Liu X."/>
            <person name="Lenzi L."/>
            <person name="Haldenby T S."/>
            <person name="Uol C."/>
        </authorList>
    </citation>
    <scope>NUCLEOTIDE SEQUENCE</scope>
</reference>